<feature type="compositionally biased region" description="Polar residues" evidence="1">
    <location>
        <begin position="119"/>
        <end position="141"/>
    </location>
</feature>
<dbReference type="CDD" id="cd09272">
    <property type="entry name" value="RNase_HI_RT_Ty1"/>
    <property type="match status" value="1"/>
</dbReference>
<gene>
    <name evidence="2" type="ORF">R1sor_002924</name>
</gene>
<evidence type="ECO:0000313" key="3">
    <source>
        <dbReference type="Proteomes" id="UP001633002"/>
    </source>
</evidence>
<proteinExistence type="predicted"/>
<dbReference type="AlphaFoldDB" id="A0ABD3H066"/>
<dbReference type="EMBL" id="JBJQOH010000006">
    <property type="protein sequence ID" value="KAL3684902.1"/>
    <property type="molecule type" value="Genomic_DNA"/>
</dbReference>
<protein>
    <recommendedName>
        <fullName evidence="4">Retrovirus-related Pol polyprotein from transposon TNT 1-94</fullName>
    </recommendedName>
</protein>
<evidence type="ECO:0008006" key="4">
    <source>
        <dbReference type="Google" id="ProtNLM"/>
    </source>
</evidence>
<name>A0ABD3H066_9MARC</name>
<feature type="compositionally biased region" description="Basic and acidic residues" evidence="1">
    <location>
        <begin position="65"/>
        <end position="80"/>
    </location>
</feature>
<evidence type="ECO:0000256" key="1">
    <source>
        <dbReference type="SAM" id="MobiDB-lite"/>
    </source>
</evidence>
<feature type="compositionally biased region" description="Acidic residues" evidence="1">
    <location>
        <begin position="94"/>
        <end position="110"/>
    </location>
</feature>
<dbReference type="Proteomes" id="UP001633002">
    <property type="component" value="Unassembled WGS sequence"/>
</dbReference>
<feature type="region of interest" description="Disordered" evidence="1">
    <location>
        <begin position="65"/>
        <end position="141"/>
    </location>
</feature>
<keyword evidence="3" id="KW-1185">Reference proteome</keyword>
<comment type="caution">
    <text evidence="2">The sequence shown here is derived from an EMBL/GenBank/DDBJ whole genome shotgun (WGS) entry which is preliminary data.</text>
</comment>
<organism evidence="2 3">
    <name type="scientific">Riccia sorocarpa</name>
    <dbReference type="NCBI Taxonomy" id="122646"/>
    <lineage>
        <taxon>Eukaryota</taxon>
        <taxon>Viridiplantae</taxon>
        <taxon>Streptophyta</taxon>
        <taxon>Embryophyta</taxon>
        <taxon>Marchantiophyta</taxon>
        <taxon>Marchantiopsida</taxon>
        <taxon>Marchantiidae</taxon>
        <taxon>Marchantiales</taxon>
        <taxon>Ricciaceae</taxon>
        <taxon>Riccia</taxon>
    </lineage>
</organism>
<evidence type="ECO:0000313" key="2">
    <source>
        <dbReference type="EMBL" id="KAL3684902.1"/>
    </source>
</evidence>
<sequence>MVAAAAEAIWLRQLMEDLSLGDNDPTVILCDNQSALALVDTTKFHNRTKHIAVRYNFIKQLALDKKGGSRESDYREDHLRKTVTGRINAGGQPLEDEVSYEEEHEPDGAEATDGVVMGSRQTDVLSGGSRWSQRQRTAECS</sequence>
<accession>A0ABD3H066</accession>
<reference evidence="2 3" key="1">
    <citation type="submission" date="2024-09" db="EMBL/GenBank/DDBJ databases">
        <title>Chromosome-scale assembly of Riccia sorocarpa.</title>
        <authorList>
            <person name="Paukszto L."/>
        </authorList>
    </citation>
    <scope>NUCLEOTIDE SEQUENCE [LARGE SCALE GENOMIC DNA]</scope>
    <source>
        <strain evidence="2">LP-2024</strain>
        <tissue evidence="2">Aerial parts of the thallus</tissue>
    </source>
</reference>